<evidence type="ECO:0000256" key="1">
    <source>
        <dbReference type="SAM" id="Phobius"/>
    </source>
</evidence>
<organism evidence="2 3">
    <name type="scientific">Jaminaea rosea</name>
    <dbReference type="NCBI Taxonomy" id="1569628"/>
    <lineage>
        <taxon>Eukaryota</taxon>
        <taxon>Fungi</taxon>
        <taxon>Dikarya</taxon>
        <taxon>Basidiomycota</taxon>
        <taxon>Ustilaginomycotina</taxon>
        <taxon>Exobasidiomycetes</taxon>
        <taxon>Microstromatales</taxon>
        <taxon>Microstromatales incertae sedis</taxon>
        <taxon>Jaminaea</taxon>
    </lineage>
</organism>
<dbReference type="AlphaFoldDB" id="A0A316UP18"/>
<proteinExistence type="predicted"/>
<feature type="transmembrane region" description="Helical" evidence="1">
    <location>
        <begin position="6"/>
        <end position="22"/>
    </location>
</feature>
<dbReference type="Proteomes" id="UP000245884">
    <property type="component" value="Unassembled WGS sequence"/>
</dbReference>
<protein>
    <submittedName>
        <fullName evidence="2">Uncharacterized protein</fullName>
    </submittedName>
</protein>
<sequence length="119" mass="12900">MSKYTIAFNVAIVYLVAVGFYLPGMTKGELLGDCYSVKDCDIKKLSGHGVHGDYSNGTHVLFNQTDCYSFRTYVGTPTDQQKIKVCSRVNEGECVGCTAPMADNSCYTATSIWVGLCVG</sequence>
<keyword evidence="3" id="KW-1185">Reference proteome</keyword>
<accession>A0A316UP18</accession>
<dbReference type="EMBL" id="KZ819673">
    <property type="protein sequence ID" value="PWN26091.1"/>
    <property type="molecule type" value="Genomic_DNA"/>
</dbReference>
<keyword evidence="1" id="KW-1133">Transmembrane helix</keyword>
<keyword evidence="1" id="KW-0812">Transmembrane</keyword>
<evidence type="ECO:0000313" key="2">
    <source>
        <dbReference type="EMBL" id="PWN26091.1"/>
    </source>
</evidence>
<keyword evidence="1" id="KW-0472">Membrane</keyword>
<dbReference type="GeneID" id="37031156"/>
<evidence type="ECO:0000313" key="3">
    <source>
        <dbReference type="Proteomes" id="UP000245884"/>
    </source>
</evidence>
<dbReference type="RefSeq" id="XP_025360703.1">
    <property type="nucleotide sequence ID" value="XM_025509333.1"/>
</dbReference>
<name>A0A316UP18_9BASI</name>
<reference evidence="2 3" key="1">
    <citation type="journal article" date="2018" name="Mol. Biol. Evol.">
        <title>Broad Genomic Sampling Reveals a Smut Pathogenic Ancestry of the Fungal Clade Ustilaginomycotina.</title>
        <authorList>
            <person name="Kijpornyongpan T."/>
            <person name="Mondo S.J."/>
            <person name="Barry K."/>
            <person name="Sandor L."/>
            <person name="Lee J."/>
            <person name="Lipzen A."/>
            <person name="Pangilinan J."/>
            <person name="LaButti K."/>
            <person name="Hainaut M."/>
            <person name="Henrissat B."/>
            <person name="Grigoriev I.V."/>
            <person name="Spatafora J.W."/>
            <person name="Aime M.C."/>
        </authorList>
    </citation>
    <scope>NUCLEOTIDE SEQUENCE [LARGE SCALE GENOMIC DNA]</scope>
    <source>
        <strain evidence="2 3">MCA 5214</strain>
    </source>
</reference>
<gene>
    <name evidence="2" type="ORF">BDZ90DRAFT_281057</name>
</gene>